<evidence type="ECO:0000313" key="3">
    <source>
        <dbReference type="Proteomes" id="UP001551584"/>
    </source>
</evidence>
<gene>
    <name evidence="2" type="ORF">AB0D95_14010</name>
</gene>
<dbReference type="EMBL" id="JBEZNA010000027">
    <property type="protein sequence ID" value="MEU9578354.1"/>
    <property type="molecule type" value="Genomic_DNA"/>
</dbReference>
<dbReference type="RefSeq" id="WP_359272337.1">
    <property type="nucleotide sequence ID" value="NZ_JBEZNA010000027.1"/>
</dbReference>
<keyword evidence="3" id="KW-1185">Reference proteome</keyword>
<reference evidence="2 3" key="1">
    <citation type="submission" date="2024-06" db="EMBL/GenBank/DDBJ databases">
        <title>The Natural Products Discovery Center: Release of the First 8490 Sequenced Strains for Exploring Actinobacteria Biosynthetic Diversity.</title>
        <authorList>
            <person name="Kalkreuter E."/>
            <person name="Kautsar S.A."/>
            <person name="Yang D."/>
            <person name="Bader C.D."/>
            <person name="Teijaro C.N."/>
            <person name="Fluegel L."/>
            <person name="Davis C.M."/>
            <person name="Simpson J.R."/>
            <person name="Lauterbach L."/>
            <person name="Steele A.D."/>
            <person name="Gui C."/>
            <person name="Meng S."/>
            <person name="Li G."/>
            <person name="Viehrig K."/>
            <person name="Ye F."/>
            <person name="Su P."/>
            <person name="Kiefer A.F."/>
            <person name="Nichols A."/>
            <person name="Cepeda A.J."/>
            <person name="Yan W."/>
            <person name="Fan B."/>
            <person name="Jiang Y."/>
            <person name="Adhikari A."/>
            <person name="Zheng C.-J."/>
            <person name="Schuster L."/>
            <person name="Cowan T.M."/>
            <person name="Smanski M.J."/>
            <person name="Chevrette M.G."/>
            <person name="De Carvalho L.P.S."/>
            <person name="Shen B."/>
        </authorList>
    </citation>
    <scope>NUCLEOTIDE SEQUENCE [LARGE SCALE GENOMIC DNA]</scope>
    <source>
        <strain evidence="2 3">NPDC048117</strain>
    </source>
</reference>
<proteinExistence type="predicted"/>
<sequence length="121" mass="12281">MTPTTTPRRRSRSTRAATAYLGVVSVASLAHGLAGAPDGWGPSMTLMTFPGSTVVTVAALCLAGGGPTATDSPDPGFGPLPFLIPYVAGALVNVLLTWGALAFARHFVREARDSRGASGPS</sequence>
<evidence type="ECO:0008006" key="4">
    <source>
        <dbReference type="Google" id="ProtNLM"/>
    </source>
</evidence>
<keyword evidence="1" id="KW-0812">Transmembrane</keyword>
<protein>
    <recommendedName>
        <fullName evidence="4">Integral membrane protein</fullName>
    </recommendedName>
</protein>
<accession>A0ABV3EQA9</accession>
<name>A0ABV3EQA9_9ACTN</name>
<keyword evidence="1" id="KW-1133">Transmembrane helix</keyword>
<keyword evidence="1" id="KW-0472">Membrane</keyword>
<feature type="transmembrane region" description="Helical" evidence="1">
    <location>
        <begin position="83"/>
        <end position="104"/>
    </location>
</feature>
<evidence type="ECO:0000256" key="1">
    <source>
        <dbReference type="SAM" id="Phobius"/>
    </source>
</evidence>
<dbReference type="Proteomes" id="UP001551584">
    <property type="component" value="Unassembled WGS sequence"/>
</dbReference>
<comment type="caution">
    <text evidence="2">The sequence shown here is derived from an EMBL/GenBank/DDBJ whole genome shotgun (WGS) entry which is preliminary data.</text>
</comment>
<organism evidence="2 3">
    <name type="scientific">Streptomyces chilikensis</name>
    <dbReference type="NCBI Taxonomy" id="1194079"/>
    <lineage>
        <taxon>Bacteria</taxon>
        <taxon>Bacillati</taxon>
        <taxon>Actinomycetota</taxon>
        <taxon>Actinomycetes</taxon>
        <taxon>Kitasatosporales</taxon>
        <taxon>Streptomycetaceae</taxon>
        <taxon>Streptomyces</taxon>
    </lineage>
</organism>
<evidence type="ECO:0000313" key="2">
    <source>
        <dbReference type="EMBL" id="MEU9578354.1"/>
    </source>
</evidence>